<keyword evidence="3" id="KW-0560">Oxidoreductase</keyword>
<evidence type="ECO:0000259" key="6">
    <source>
        <dbReference type="Pfam" id="PF00676"/>
    </source>
</evidence>
<evidence type="ECO:0000256" key="1">
    <source>
        <dbReference type="ARBA" id="ARBA00001964"/>
    </source>
</evidence>
<sequence>INIALNNTCLRLPWQRSYKSQNLTSKYSGHSMSDPGTSYRTREEVQEVRQTRDPITSFKEKILSRNLVTADEIKEIDGKIRVMVDEATKKAKADKEIGMDEIAADIYAHNLETPIRGLTIFQNLEHKNIGPAVN</sequence>
<dbReference type="PANTHER" id="PTHR11516:SF60">
    <property type="entry name" value="PYRUVATE DEHYDROGENASE E1 COMPONENT SUBUNIT ALPHA"/>
    <property type="match status" value="1"/>
</dbReference>
<feature type="region of interest" description="Disordered" evidence="5">
    <location>
        <begin position="24"/>
        <end position="51"/>
    </location>
</feature>
<dbReference type="Proteomes" id="UP000625711">
    <property type="component" value="Unassembled WGS sequence"/>
</dbReference>
<comment type="cofactor">
    <cofactor evidence="1">
        <name>thiamine diphosphate</name>
        <dbReference type="ChEBI" id="CHEBI:58937"/>
    </cofactor>
</comment>
<keyword evidence="4" id="KW-0786">Thiamine pyrophosphate</keyword>
<dbReference type="EMBL" id="JAACXV010015530">
    <property type="protein sequence ID" value="KAF7264929.1"/>
    <property type="molecule type" value="Genomic_DNA"/>
</dbReference>
<dbReference type="OrthoDB" id="6779997at2759"/>
<name>A0A834HQ44_RHYFE</name>
<accession>A0A834HQ44</accession>
<dbReference type="SUPFAM" id="SSF52518">
    <property type="entry name" value="Thiamin diphosphate-binding fold (THDP-binding)"/>
    <property type="match status" value="1"/>
</dbReference>
<evidence type="ECO:0000256" key="5">
    <source>
        <dbReference type="SAM" id="MobiDB-lite"/>
    </source>
</evidence>
<keyword evidence="9" id="KW-1185">Reference proteome</keyword>
<evidence type="ECO:0000313" key="9">
    <source>
        <dbReference type="Proteomes" id="UP000625711"/>
    </source>
</evidence>
<evidence type="ECO:0000256" key="4">
    <source>
        <dbReference type="ARBA" id="ARBA00023052"/>
    </source>
</evidence>
<dbReference type="Gene3D" id="3.40.50.970">
    <property type="match status" value="1"/>
</dbReference>
<dbReference type="Pfam" id="PF00676">
    <property type="entry name" value="E1_dh"/>
    <property type="match status" value="1"/>
</dbReference>
<reference evidence="8" key="1">
    <citation type="submission" date="2020-08" db="EMBL/GenBank/DDBJ databases">
        <title>Genome sequencing and assembly of the red palm weevil Rhynchophorus ferrugineus.</title>
        <authorList>
            <person name="Dias G.B."/>
            <person name="Bergman C.M."/>
            <person name="Manee M."/>
        </authorList>
    </citation>
    <scope>NUCLEOTIDE SEQUENCE</scope>
    <source>
        <strain evidence="8">AA-2017</strain>
        <tissue evidence="8">Whole larva</tissue>
    </source>
</reference>
<dbReference type="PANTHER" id="PTHR11516">
    <property type="entry name" value="PYRUVATE DEHYDROGENASE E1 COMPONENT, ALPHA SUBUNIT BACTERIAL AND ORGANELLAR"/>
    <property type="match status" value="1"/>
</dbReference>
<evidence type="ECO:0000313" key="7">
    <source>
        <dbReference type="EMBL" id="KAF7264929.1"/>
    </source>
</evidence>
<feature type="non-terminal residue" evidence="8">
    <location>
        <position position="1"/>
    </location>
</feature>
<organism evidence="8 9">
    <name type="scientific">Rhynchophorus ferrugineus</name>
    <name type="common">Red palm weevil</name>
    <name type="synonym">Curculio ferrugineus</name>
    <dbReference type="NCBI Taxonomy" id="354439"/>
    <lineage>
        <taxon>Eukaryota</taxon>
        <taxon>Metazoa</taxon>
        <taxon>Ecdysozoa</taxon>
        <taxon>Arthropoda</taxon>
        <taxon>Hexapoda</taxon>
        <taxon>Insecta</taxon>
        <taxon>Pterygota</taxon>
        <taxon>Neoptera</taxon>
        <taxon>Endopterygota</taxon>
        <taxon>Coleoptera</taxon>
        <taxon>Polyphaga</taxon>
        <taxon>Cucujiformia</taxon>
        <taxon>Curculionidae</taxon>
        <taxon>Dryophthorinae</taxon>
        <taxon>Rhynchophorus</taxon>
    </lineage>
</organism>
<evidence type="ECO:0000256" key="3">
    <source>
        <dbReference type="ARBA" id="ARBA00023002"/>
    </source>
</evidence>
<feature type="non-terminal residue" evidence="8">
    <location>
        <position position="134"/>
    </location>
</feature>
<feature type="domain" description="Dehydrogenase E1 component" evidence="6">
    <location>
        <begin position="26"/>
        <end position="96"/>
    </location>
</feature>
<protein>
    <recommendedName>
        <fullName evidence="6">Dehydrogenase E1 component domain-containing protein</fullName>
    </recommendedName>
</protein>
<dbReference type="AlphaFoldDB" id="A0A834HQ44"/>
<dbReference type="GO" id="GO:0006086">
    <property type="term" value="P:pyruvate decarboxylation to acetyl-CoA"/>
    <property type="evidence" value="ECO:0007669"/>
    <property type="project" value="TreeGrafter"/>
</dbReference>
<gene>
    <name evidence="8" type="ORF">GWI33_021905</name>
    <name evidence="7" type="ORF">GWI33_021913</name>
</gene>
<evidence type="ECO:0000313" key="8">
    <source>
        <dbReference type="EMBL" id="KAF7264937.1"/>
    </source>
</evidence>
<proteinExistence type="predicted"/>
<dbReference type="InterPro" id="IPR029061">
    <property type="entry name" value="THDP-binding"/>
</dbReference>
<keyword evidence="2" id="KW-0809">Transit peptide</keyword>
<dbReference type="InterPro" id="IPR050642">
    <property type="entry name" value="PDH_E1_Alpha_Subunit"/>
</dbReference>
<dbReference type="EMBL" id="JAACXV010015516">
    <property type="protein sequence ID" value="KAF7264937.1"/>
    <property type="molecule type" value="Genomic_DNA"/>
</dbReference>
<dbReference type="InterPro" id="IPR001017">
    <property type="entry name" value="DH_E1"/>
</dbReference>
<evidence type="ECO:0000256" key="2">
    <source>
        <dbReference type="ARBA" id="ARBA00022946"/>
    </source>
</evidence>
<feature type="compositionally biased region" description="Polar residues" evidence="5">
    <location>
        <begin position="24"/>
        <end position="39"/>
    </location>
</feature>
<comment type="caution">
    <text evidence="8">The sequence shown here is derived from an EMBL/GenBank/DDBJ whole genome shotgun (WGS) entry which is preliminary data.</text>
</comment>
<dbReference type="GO" id="GO:0004739">
    <property type="term" value="F:pyruvate dehydrogenase (acetyl-transferring) activity"/>
    <property type="evidence" value="ECO:0007669"/>
    <property type="project" value="TreeGrafter"/>
</dbReference>
<feature type="compositionally biased region" description="Basic and acidic residues" evidence="5">
    <location>
        <begin position="40"/>
        <end position="51"/>
    </location>
</feature>